<accession>A0AAW1S119</accession>
<evidence type="ECO:0000256" key="1">
    <source>
        <dbReference type="SAM" id="MobiDB-lite"/>
    </source>
</evidence>
<proteinExistence type="predicted"/>
<evidence type="ECO:0000313" key="3">
    <source>
        <dbReference type="Proteomes" id="UP001445335"/>
    </source>
</evidence>
<protein>
    <submittedName>
        <fullName evidence="2">Uncharacterized protein</fullName>
    </submittedName>
</protein>
<comment type="caution">
    <text evidence="2">The sequence shown here is derived from an EMBL/GenBank/DDBJ whole genome shotgun (WGS) entry which is preliminary data.</text>
</comment>
<dbReference type="AlphaFoldDB" id="A0AAW1S119"/>
<dbReference type="EMBL" id="JALJOU010000016">
    <property type="protein sequence ID" value="KAK9839512.1"/>
    <property type="molecule type" value="Genomic_DNA"/>
</dbReference>
<gene>
    <name evidence="2" type="ORF">WJX81_006689</name>
</gene>
<dbReference type="Proteomes" id="UP001445335">
    <property type="component" value="Unassembled WGS sequence"/>
</dbReference>
<reference evidence="2 3" key="1">
    <citation type="journal article" date="2024" name="Nat. Commun.">
        <title>Phylogenomics reveals the evolutionary origins of lichenization in chlorophyte algae.</title>
        <authorList>
            <person name="Puginier C."/>
            <person name="Libourel C."/>
            <person name="Otte J."/>
            <person name="Skaloud P."/>
            <person name="Haon M."/>
            <person name="Grisel S."/>
            <person name="Petersen M."/>
            <person name="Berrin J.G."/>
            <person name="Delaux P.M."/>
            <person name="Dal Grande F."/>
            <person name="Keller J."/>
        </authorList>
    </citation>
    <scope>NUCLEOTIDE SEQUENCE [LARGE SCALE GENOMIC DNA]</scope>
    <source>
        <strain evidence="2 3">SAG 245.80</strain>
    </source>
</reference>
<keyword evidence="3" id="KW-1185">Reference proteome</keyword>
<feature type="region of interest" description="Disordered" evidence="1">
    <location>
        <begin position="116"/>
        <end position="143"/>
    </location>
</feature>
<sequence length="155" mass="16491">MQVPGLHRRRRETVGSHARRHLVHLRRRVLRQARSQQAGSEAAAGKAKRVKRVSAGLRAGILHDEDEEEEGSLLAFVAALDFDRFAVKLAALDAQGCRDMLPVNCAQSAACGGMSQAAADDKSGSHAPLPAPTQSLPGRSVPLLLRAAPHNAAPT</sequence>
<evidence type="ECO:0000313" key="2">
    <source>
        <dbReference type="EMBL" id="KAK9839512.1"/>
    </source>
</evidence>
<name>A0AAW1S119_9CHLO</name>
<organism evidence="2 3">
    <name type="scientific">Elliptochloris bilobata</name>
    <dbReference type="NCBI Taxonomy" id="381761"/>
    <lineage>
        <taxon>Eukaryota</taxon>
        <taxon>Viridiplantae</taxon>
        <taxon>Chlorophyta</taxon>
        <taxon>core chlorophytes</taxon>
        <taxon>Trebouxiophyceae</taxon>
        <taxon>Trebouxiophyceae incertae sedis</taxon>
        <taxon>Elliptochloris clade</taxon>
        <taxon>Elliptochloris</taxon>
    </lineage>
</organism>